<evidence type="ECO:0000256" key="1">
    <source>
        <dbReference type="ARBA" id="ARBA00006484"/>
    </source>
</evidence>
<dbReference type="Pfam" id="PF00106">
    <property type="entry name" value="adh_short"/>
    <property type="match status" value="1"/>
</dbReference>
<dbReference type="AlphaFoldDB" id="A0A918GHN3"/>
<dbReference type="SUPFAM" id="SSF51735">
    <property type="entry name" value="NAD(P)-binding Rossmann-fold domains"/>
    <property type="match status" value="1"/>
</dbReference>
<evidence type="ECO:0000256" key="4">
    <source>
        <dbReference type="RuleBase" id="RU000363"/>
    </source>
</evidence>
<dbReference type="RefSeq" id="WP_189211370.1">
    <property type="nucleotide sequence ID" value="NZ_BMRB01000002.1"/>
</dbReference>
<dbReference type="PRINTS" id="PR00081">
    <property type="entry name" value="GDHRDH"/>
</dbReference>
<evidence type="ECO:0000313" key="6">
    <source>
        <dbReference type="Proteomes" id="UP000660680"/>
    </source>
</evidence>
<dbReference type="GO" id="GO:0016491">
    <property type="term" value="F:oxidoreductase activity"/>
    <property type="evidence" value="ECO:0007669"/>
    <property type="project" value="UniProtKB-KW"/>
</dbReference>
<dbReference type="PANTHER" id="PTHR43963">
    <property type="entry name" value="CARBONYL REDUCTASE 1-RELATED"/>
    <property type="match status" value="1"/>
</dbReference>
<sequence length="231" mass="23810">MSTARTALVTGGNRGIGYEVARRLAETGLNVLLGARDLERGRVAAAALGRAGHRVRAVGVDVADARSVQRLVEGLAADGTSVDVLVNNAGVYPTHPVFAIPEAVFEETLQVTLLGAYRLCRELMPGMVDRGWGRVVNVSSGAGAVTDNVPSPPAYGVAKAALNALTIALAAAVPSTVKVNAVCPGWVRTDMGGPAAPLSPAQGADTVVWAALLPPSGPSGGFFRDRKRIPW</sequence>
<gene>
    <name evidence="5" type="ORF">GCM10010171_34320</name>
</gene>
<evidence type="ECO:0000313" key="5">
    <source>
        <dbReference type="EMBL" id="GGS36627.1"/>
    </source>
</evidence>
<evidence type="ECO:0000256" key="3">
    <source>
        <dbReference type="ARBA" id="ARBA00023002"/>
    </source>
</evidence>
<accession>A0A918GHN3</accession>
<dbReference type="Proteomes" id="UP000660680">
    <property type="component" value="Unassembled WGS sequence"/>
</dbReference>
<dbReference type="InterPro" id="IPR002347">
    <property type="entry name" value="SDR_fam"/>
</dbReference>
<keyword evidence="6" id="KW-1185">Reference proteome</keyword>
<name>A0A918GHN3_9PSEU</name>
<reference evidence="5" key="1">
    <citation type="journal article" date="2014" name="Int. J. Syst. Evol. Microbiol.">
        <title>Complete genome sequence of Corynebacterium casei LMG S-19264T (=DSM 44701T), isolated from a smear-ripened cheese.</title>
        <authorList>
            <consortium name="US DOE Joint Genome Institute (JGI-PGF)"/>
            <person name="Walter F."/>
            <person name="Albersmeier A."/>
            <person name="Kalinowski J."/>
            <person name="Ruckert C."/>
        </authorList>
    </citation>
    <scope>NUCLEOTIDE SEQUENCE</scope>
    <source>
        <strain evidence="5">JCM 3276</strain>
    </source>
</reference>
<dbReference type="PANTHER" id="PTHR43963:SF6">
    <property type="entry name" value="CHAIN DEHYDROGENASE FAMILY PROTEIN, PUTATIVE (AFU_ORTHOLOGUE AFUA_3G15350)-RELATED"/>
    <property type="match status" value="1"/>
</dbReference>
<dbReference type="PRINTS" id="PR00080">
    <property type="entry name" value="SDRFAMILY"/>
</dbReference>
<dbReference type="EMBL" id="BMRB01000002">
    <property type="protein sequence ID" value="GGS36627.1"/>
    <property type="molecule type" value="Genomic_DNA"/>
</dbReference>
<comment type="similarity">
    <text evidence="1 4">Belongs to the short-chain dehydrogenases/reductases (SDR) family.</text>
</comment>
<keyword evidence="3" id="KW-0560">Oxidoreductase</keyword>
<dbReference type="InterPro" id="IPR036291">
    <property type="entry name" value="NAD(P)-bd_dom_sf"/>
</dbReference>
<evidence type="ECO:0000256" key="2">
    <source>
        <dbReference type="ARBA" id="ARBA00022857"/>
    </source>
</evidence>
<dbReference type="Gene3D" id="3.40.50.720">
    <property type="entry name" value="NAD(P)-binding Rossmann-like Domain"/>
    <property type="match status" value="1"/>
</dbReference>
<keyword evidence="2" id="KW-0521">NADP</keyword>
<reference evidence="5" key="2">
    <citation type="submission" date="2020-09" db="EMBL/GenBank/DDBJ databases">
        <authorList>
            <person name="Sun Q."/>
            <person name="Ohkuma M."/>
        </authorList>
    </citation>
    <scope>NUCLEOTIDE SEQUENCE</scope>
    <source>
        <strain evidence="5">JCM 3276</strain>
    </source>
</reference>
<protein>
    <submittedName>
        <fullName evidence="5">20-beta-hydroxysteroid dehydrogenase</fullName>
    </submittedName>
</protein>
<organism evidence="5 6">
    <name type="scientific">Actinokineospora fastidiosa</name>
    <dbReference type="NCBI Taxonomy" id="1816"/>
    <lineage>
        <taxon>Bacteria</taxon>
        <taxon>Bacillati</taxon>
        <taxon>Actinomycetota</taxon>
        <taxon>Actinomycetes</taxon>
        <taxon>Pseudonocardiales</taxon>
        <taxon>Pseudonocardiaceae</taxon>
        <taxon>Actinokineospora</taxon>
    </lineage>
</organism>
<proteinExistence type="inferred from homology"/>
<comment type="caution">
    <text evidence="5">The sequence shown here is derived from an EMBL/GenBank/DDBJ whole genome shotgun (WGS) entry which is preliminary data.</text>
</comment>